<evidence type="ECO:0000313" key="1">
    <source>
        <dbReference type="EMBL" id="VUX06235.1"/>
    </source>
</evidence>
<dbReference type="AlphaFoldDB" id="A0A564TG50"/>
<evidence type="ECO:0008006" key="3">
    <source>
        <dbReference type="Google" id="ProtNLM"/>
    </source>
</evidence>
<sequence>MENLPKNIFYKKSTGAYVYQKRFNGKRWEWSRKNLEAILEVKKTAEAYYAEHGEVPKILDPRADIDYKKELPIGKKVGEWTILEHIPKNGRIYMKCKCSCGKTRQVYAPSLFKGISMSCGHVLIEEMTTEDFQKHSKDIQRKRREPNIDNKLGERFISYSPQKRRYIFSIVRFGAKVRRAFRTFEEALDFKKEVLEAIEKNDGKIPQKYL</sequence>
<dbReference type="EMBL" id="CABHMZ010000022">
    <property type="protein sequence ID" value="VUX06235.1"/>
    <property type="molecule type" value="Genomic_DNA"/>
</dbReference>
<dbReference type="OrthoDB" id="552713at2"/>
<dbReference type="Proteomes" id="UP000385544">
    <property type="component" value="Unassembled WGS sequence"/>
</dbReference>
<gene>
    <name evidence="1" type="ORF">SCSS39_01562</name>
</gene>
<reference evidence="1 2" key="1">
    <citation type="submission" date="2019-07" db="EMBL/GenBank/DDBJ databases">
        <authorList>
            <person name="Hibberd C M."/>
            <person name="Gehrig L. J."/>
            <person name="Chang H.-W."/>
            <person name="Venkatesh S."/>
        </authorList>
    </citation>
    <scope>NUCLEOTIDE SEQUENCE [LARGE SCALE GENOMIC DNA]</scope>
    <source>
        <strain evidence="1">Streptococcus_constellatus_SS_Bg39</strain>
    </source>
</reference>
<protein>
    <recommendedName>
        <fullName evidence="3">AP2 domain protein</fullName>
    </recommendedName>
</protein>
<dbReference type="RefSeq" id="WP_144210217.1">
    <property type="nucleotide sequence ID" value="NZ_CABHMZ010000022.1"/>
</dbReference>
<name>A0A564TG50_STRCV</name>
<proteinExistence type="predicted"/>
<accession>A0A564TG50</accession>
<organism evidence="1 2">
    <name type="scientific">Streptococcus constellatus</name>
    <dbReference type="NCBI Taxonomy" id="76860"/>
    <lineage>
        <taxon>Bacteria</taxon>
        <taxon>Bacillati</taxon>
        <taxon>Bacillota</taxon>
        <taxon>Bacilli</taxon>
        <taxon>Lactobacillales</taxon>
        <taxon>Streptococcaceae</taxon>
        <taxon>Streptococcus</taxon>
        <taxon>Streptococcus anginosus group</taxon>
    </lineage>
</organism>
<evidence type="ECO:0000313" key="2">
    <source>
        <dbReference type="Proteomes" id="UP000385544"/>
    </source>
</evidence>